<dbReference type="RefSeq" id="WP_031566289.1">
    <property type="nucleotide sequence ID" value="NZ_CAAAIS010000016.1"/>
</dbReference>
<dbReference type="EMBL" id="UGPB01000001">
    <property type="protein sequence ID" value="STY31256.1"/>
    <property type="molecule type" value="Genomic_DNA"/>
</dbReference>
<name>A0A378M2G4_9GAMM</name>
<organism evidence="2 3">
    <name type="scientific">Legionella wadsworthii</name>
    <dbReference type="NCBI Taxonomy" id="28088"/>
    <lineage>
        <taxon>Bacteria</taxon>
        <taxon>Pseudomonadati</taxon>
        <taxon>Pseudomonadota</taxon>
        <taxon>Gammaproteobacteria</taxon>
        <taxon>Legionellales</taxon>
        <taxon>Legionellaceae</taxon>
        <taxon>Legionella</taxon>
    </lineage>
</organism>
<evidence type="ECO:0000256" key="1">
    <source>
        <dbReference type="SAM" id="Coils"/>
    </source>
</evidence>
<sequence>MLSRVEVIADSGGAISETGSNVEQFTKGFGGCTAIYAKIDQTKPGFYGLYHLRSVFATKSHMVEGYSDSNEPFRNWIGDLGKRAQGQKIHFEIGRPLIHGNKNKIMDSHPDLGMELYLRTICAQHEIENYEITLLNMIGVKSIAVNEKGMVCYGYKNMETKVSPAQYQSDEEILEHSGWPNKKCLGFAKSHRHVDLHGKLQKKYEQKCEMEQKEKKIQEMDAKQNEIETRRNELEKQQIEKLKAAKESLLKTINDMVCAFRTSFEEGPKEDRDAFNQFFLLEDLFHAVKTDDLGSILEMKNRPYFKKATENDLFMSFFSQDLNEIGLIFNEAEKLLIHLHKSLSEKMNDNSQNMSM</sequence>
<proteinExistence type="predicted"/>
<dbReference type="STRING" id="1122170.GCA_000701265_01275"/>
<dbReference type="Proteomes" id="UP000255297">
    <property type="component" value="Unassembled WGS sequence"/>
</dbReference>
<keyword evidence="3" id="KW-1185">Reference proteome</keyword>
<keyword evidence="1" id="KW-0175">Coiled coil</keyword>
<dbReference type="OrthoDB" id="5653387at2"/>
<evidence type="ECO:0000313" key="3">
    <source>
        <dbReference type="Proteomes" id="UP000255297"/>
    </source>
</evidence>
<protein>
    <submittedName>
        <fullName evidence="2">Uncharacterized protein</fullName>
    </submittedName>
</protein>
<gene>
    <name evidence="2" type="ORF">NCTC11532_02811</name>
</gene>
<feature type="coiled-coil region" evidence="1">
    <location>
        <begin position="203"/>
        <end position="252"/>
    </location>
</feature>
<dbReference type="AlphaFoldDB" id="A0A378M2G4"/>
<evidence type="ECO:0000313" key="2">
    <source>
        <dbReference type="EMBL" id="STY31256.1"/>
    </source>
</evidence>
<accession>A0A378M2G4</accession>
<reference evidence="2 3" key="1">
    <citation type="submission" date="2018-06" db="EMBL/GenBank/DDBJ databases">
        <authorList>
            <consortium name="Pathogen Informatics"/>
            <person name="Doyle S."/>
        </authorList>
    </citation>
    <scope>NUCLEOTIDE SEQUENCE [LARGE SCALE GENOMIC DNA]</scope>
    <source>
        <strain evidence="2 3">NCTC11532</strain>
    </source>
</reference>